<accession>A0AAD9KJR9</accession>
<keyword evidence="8" id="KW-1185">Reference proteome</keyword>
<evidence type="ECO:0000256" key="1">
    <source>
        <dbReference type="ARBA" id="ARBA00007014"/>
    </source>
</evidence>
<dbReference type="PANTHER" id="PTHR23122">
    <property type="entry name" value="MEMBRANE-ASSOCIATED GUANYLATE KINASE MAGUK"/>
    <property type="match status" value="1"/>
</dbReference>
<name>A0AAD9KJR9_RIDPI</name>
<feature type="domain" description="Guanylate kinase-like" evidence="6">
    <location>
        <begin position="146"/>
        <end position="337"/>
    </location>
</feature>
<dbReference type="Proteomes" id="UP001209878">
    <property type="component" value="Unassembled WGS sequence"/>
</dbReference>
<keyword evidence="2 3" id="KW-0728">SH3 domain</keyword>
<reference evidence="7" key="1">
    <citation type="journal article" date="2023" name="Mol. Biol. Evol.">
        <title>Third-Generation Sequencing Reveals the Adaptive Role of the Epigenome in Three Deep-Sea Polychaetes.</title>
        <authorList>
            <person name="Perez M."/>
            <person name="Aroh O."/>
            <person name="Sun Y."/>
            <person name="Lan Y."/>
            <person name="Juniper S.K."/>
            <person name="Young C.R."/>
            <person name="Angers B."/>
            <person name="Qian P.Y."/>
        </authorList>
    </citation>
    <scope>NUCLEOTIDE SEQUENCE</scope>
    <source>
        <strain evidence="7">R07B-5</strain>
    </source>
</reference>
<evidence type="ECO:0000259" key="5">
    <source>
        <dbReference type="PROSITE" id="PS50002"/>
    </source>
</evidence>
<evidence type="ECO:0000256" key="3">
    <source>
        <dbReference type="PROSITE-ProRule" id="PRU00192"/>
    </source>
</evidence>
<dbReference type="AlphaFoldDB" id="A0AAD9KJR9"/>
<dbReference type="SUPFAM" id="SSF52540">
    <property type="entry name" value="P-loop containing nucleoside triphosphate hydrolases"/>
    <property type="match status" value="1"/>
</dbReference>
<comment type="similarity">
    <text evidence="1">Belongs to the MAGUK family.</text>
</comment>
<dbReference type="PRINTS" id="PR00452">
    <property type="entry name" value="SH3DOMAIN"/>
</dbReference>
<evidence type="ECO:0000313" key="8">
    <source>
        <dbReference type="Proteomes" id="UP001209878"/>
    </source>
</evidence>
<dbReference type="InterPro" id="IPR050716">
    <property type="entry name" value="MAGUK"/>
</dbReference>
<sequence length="352" mass="39775">MSQVRVRAHFDYNPKDDKLIPCKEAGLSFKKGDILHIVSQEDATWWQARIEGGGRTRAGLIPGKQLQEKREATKVSPVSPESPSTKDKEQKGHRMGGMFSPKSLVRRTRRVKRIVSCGQLAEDTEPEEIVTPYEDVTQYYPKAGVYRPIILIGPPGVGRKTLVQRLMSLRSGHFKTPVTSTSRPKKVTEISGETFAFVARDEMERDINSNRFVDHWEVGGHLYATSMEQIISVVNEGSVGIISPQPQALKQLHVAELKPYVIFIKPPAFERLKQGRTAANAKLCSGGVWSQTFKDDDFREMLHTADKIETSCSHYFDCVLVNEDLQETVEELCHIADRLELEPSWMPSVWLQ</sequence>
<dbReference type="InterPro" id="IPR027417">
    <property type="entry name" value="P-loop_NTPase"/>
</dbReference>
<evidence type="ECO:0000256" key="2">
    <source>
        <dbReference type="ARBA" id="ARBA00022443"/>
    </source>
</evidence>
<feature type="domain" description="SH3" evidence="5">
    <location>
        <begin position="1"/>
        <end position="71"/>
    </location>
</feature>
<dbReference type="InterPro" id="IPR008144">
    <property type="entry name" value="Guanylate_kin-like_dom"/>
</dbReference>
<evidence type="ECO:0000256" key="4">
    <source>
        <dbReference type="SAM" id="MobiDB-lite"/>
    </source>
</evidence>
<dbReference type="SUPFAM" id="SSF50044">
    <property type="entry name" value="SH3-domain"/>
    <property type="match status" value="1"/>
</dbReference>
<evidence type="ECO:0000313" key="7">
    <source>
        <dbReference type="EMBL" id="KAK2171808.1"/>
    </source>
</evidence>
<evidence type="ECO:0000259" key="6">
    <source>
        <dbReference type="PROSITE" id="PS50052"/>
    </source>
</evidence>
<dbReference type="PROSITE" id="PS50002">
    <property type="entry name" value="SH3"/>
    <property type="match status" value="1"/>
</dbReference>
<comment type="caution">
    <text evidence="7">The sequence shown here is derived from an EMBL/GenBank/DDBJ whole genome shotgun (WGS) entry which is preliminary data.</text>
</comment>
<dbReference type="Gene3D" id="3.40.50.300">
    <property type="entry name" value="P-loop containing nucleotide triphosphate hydrolases"/>
    <property type="match status" value="1"/>
</dbReference>
<dbReference type="InterPro" id="IPR001452">
    <property type="entry name" value="SH3_domain"/>
</dbReference>
<protein>
    <recommendedName>
        <fullName evidence="9">Guanylate kinase</fullName>
    </recommendedName>
</protein>
<feature type="region of interest" description="Disordered" evidence="4">
    <location>
        <begin position="63"/>
        <end position="99"/>
    </location>
</feature>
<gene>
    <name evidence="7" type="ORF">NP493_1025g01068</name>
</gene>
<evidence type="ECO:0008006" key="9">
    <source>
        <dbReference type="Google" id="ProtNLM"/>
    </source>
</evidence>
<dbReference type="Pfam" id="PF07653">
    <property type="entry name" value="SH3_2"/>
    <property type="match status" value="1"/>
</dbReference>
<dbReference type="SMART" id="SM00072">
    <property type="entry name" value="GuKc"/>
    <property type="match status" value="1"/>
</dbReference>
<dbReference type="Pfam" id="PF00625">
    <property type="entry name" value="Guanylate_kin"/>
    <property type="match status" value="1"/>
</dbReference>
<dbReference type="PROSITE" id="PS50052">
    <property type="entry name" value="GUANYLATE_KINASE_2"/>
    <property type="match status" value="1"/>
</dbReference>
<dbReference type="Gene3D" id="2.30.30.40">
    <property type="entry name" value="SH3 Domains"/>
    <property type="match status" value="1"/>
</dbReference>
<organism evidence="7 8">
    <name type="scientific">Ridgeia piscesae</name>
    <name type="common">Tubeworm</name>
    <dbReference type="NCBI Taxonomy" id="27915"/>
    <lineage>
        <taxon>Eukaryota</taxon>
        <taxon>Metazoa</taxon>
        <taxon>Spiralia</taxon>
        <taxon>Lophotrochozoa</taxon>
        <taxon>Annelida</taxon>
        <taxon>Polychaeta</taxon>
        <taxon>Sedentaria</taxon>
        <taxon>Canalipalpata</taxon>
        <taxon>Sabellida</taxon>
        <taxon>Siboglinidae</taxon>
        <taxon>Ridgeia</taxon>
    </lineage>
</organism>
<dbReference type="CDD" id="cd11862">
    <property type="entry name" value="SH3_MPP"/>
    <property type="match status" value="1"/>
</dbReference>
<dbReference type="EMBL" id="JAODUO010001024">
    <property type="protein sequence ID" value="KAK2171808.1"/>
    <property type="molecule type" value="Genomic_DNA"/>
</dbReference>
<dbReference type="InterPro" id="IPR036028">
    <property type="entry name" value="SH3-like_dom_sf"/>
</dbReference>
<dbReference type="InterPro" id="IPR008145">
    <property type="entry name" value="GK/Ca_channel_bsu"/>
</dbReference>
<proteinExistence type="inferred from homology"/>
<dbReference type="SMART" id="SM00326">
    <property type="entry name" value="SH3"/>
    <property type="match status" value="1"/>
</dbReference>